<keyword evidence="8 9" id="KW-0961">Cell wall biogenesis/degradation</keyword>
<keyword evidence="6 9" id="KW-0133">Cell shape</keyword>
<feature type="active site" description="Proton donor/acceptor" evidence="9">
    <location>
        <position position="193"/>
    </location>
</feature>
<dbReference type="Gene3D" id="2.40.440.10">
    <property type="entry name" value="L,D-transpeptidase catalytic domain-like"/>
    <property type="match status" value="1"/>
</dbReference>
<organism evidence="12 13">
    <name type="scientific">Porphyromonas endodontalis (strain ATCC 35406 / DSM 24491 / JCM 8526 / CCUG 16442 / BCRC 14492 / NCTC 13058 / HG 370)</name>
    <name type="common">Bacteroides endodontalis</name>
    <dbReference type="NCBI Taxonomy" id="553175"/>
    <lineage>
        <taxon>Bacteria</taxon>
        <taxon>Pseudomonadati</taxon>
        <taxon>Bacteroidota</taxon>
        <taxon>Bacteroidia</taxon>
        <taxon>Bacteroidales</taxon>
        <taxon>Porphyromonadaceae</taxon>
        <taxon>Porphyromonas</taxon>
    </lineage>
</organism>
<dbReference type="Proteomes" id="UP000004295">
    <property type="component" value="Unassembled WGS sequence"/>
</dbReference>
<dbReference type="InterPro" id="IPR050979">
    <property type="entry name" value="LD-transpeptidase"/>
</dbReference>
<evidence type="ECO:0000256" key="6">
    <source>
        <dbReference type="ARBA" id="ARBA00022960"/>
    </source>
</evidence>
<dbReference type="CDD" id="cd16913">
    <property type="entry name" value="YkuD_like"/>
    <property type="match status" value="1"/>
</dbReference>
<dbReference type="PANTHER" id="PTHR30582">
    <property type="entry name" value="L,D-TRANSPEPTIDASE"/>
    <property type="match status" value="1"/>
</dbReference>
<keyword evidence="5" id="KW-0378">Hydrolase</keyword>
<dbReference type="GO" id="GO:0005576">
    <property type="term" value="C:extracellular region"/>
    <property type="evidence" value="ECO:0007669"/>
    <property type="project" value="TreeGrafter"/>
</dbReference>
<evidence type="ECO:0000256" key="3">
    <source>
        <dbReference type="ARBA" id="ARBA00022676"/>
    </source>
</evidence>
<accession>C3JB48</accession>
<keyword evidence="3" id="KW-0328">Glycosyltransferase</keyword>
<dbReference type="UniPathway" id="UPA00219"/>
<dbReference type="SUPFAM" id="SSF141523">
    <property type="entry name" value="L,D-transpeptidase catalytic domain-like"/>
    <property type="match status" value="1"/>
</dbReference>
<dbReference type="InterPro" id="IPR038063">
    <property type="entry name" value="Transpep_catalytic_dom"/>
</dbReference>
<evidence type="ECO:0000256" key="5">
    <source>
        <dbReference type="ARBA" id="ARBA00022801"/>
    </source>
</evidence>
<keyword evidence="4" id="KW-0808">Transferase</keyword>
<evidence type="ECO:0000256" key="7">
    <source>
        <dbReference type="ARBA" id="ARBA00022984"/>
    </source>
</evidence>
<evidence type="ECO:0000256" key="1">
    <source>
        <dbReference type="ARBA" id="ARBA00004752"/>
    </source>
</evidence>
<gene>
    <name evidence="12" type="ORF">POREN0001_1490</name>
</gene>
<comment type="pathway">
    <text evidence="1 9">Cell wall biogenesis; peptidoglycan biosynthesis.</text>
</comment>
<dbReference type="AlphaFoldDB" id="C3JB48"/>
<reference evidence="12 13" key="1">
    <citation type="submission" date="2009-04" db="EMBL/GenBank/DDBJ databases">
        <authorList>
            <person name="Sebastian Y."/>
            <person name="Madupu R."/>
            <person name="Durkin A.S."/>
            <person name="Torralba M."/>
            <person name="Methe B."/>
            <person name="Sutton G.G."/>
            <person name="Strausberg R.L."/>
            <person name="Nelson K.E."/>
        </authorList>
    </citation>
    <scope>NUCLEOTIDE SEQUENCE [LARGE SCALE GENOMIC DNA]</scope>
    <source>
        <strain evidence="13">ATCC 35406 / DSM 24491 / JCM 8526 / CCUG 16442 / BCRC 14492 / NCTC 13058 / HG 370</strain>
    </source>
</reference>
<feature type="region of interest" description="Disordered" evidence="10">
    <location>
        <begin position="265"/>
        <end position="319"/>
    </location>
</feature>
<feature type="compositionally biased region" description="Acidic residues" evidence="10">
    <location>
        <begin position="302"/>
        <end position="319"/>
    </location>
</feature>
<feature type="active site" description="Nucleophile" evidence="9">
    <location>
        <position position="209"/>
    </location>
</feature>
<evidence type="ECO:0000256" key="8">
    <source>
        <dbReference type="ARBA" id="ARBA00023316"/>
    </source>
</evidence>
<proteinExistence type="inferred from homology"/>
<dbReference type="GO" id="GO:0071972">
    <property type="term" value="F:peptidoglycan L,D-transpeptidase activity"/>
    <property type="evidence" value="ECO:0007669"/>
    <property type="project" value="TreeGrafter"/>
</dbReference>
<dbReference type="Pfam" id="PF03734">
    <property type="entry name" value="YkuD"/>
    <property type="match status" value="1"/>
</dbReference>
<evidence type="ECO:0000313" key="13">
    <source>
        <dbReference type="Proteomes" id="UP000004295"/>
    </source>
</evidence>
<name>C3JB48_POREA</name>
<sequence>MAIAPLLLLLGSCTGSSQKEQEQIVPTDTIVEPDTLSIEQQVAEWEANDTLYHAFLDADEALLYMEKSSHAKQYKEGILPRMARENLPYCERLMNNRFDYFIVVDKASMRVLLYNRYGVKEKEYTCACARNYGHKAKKGDCRTPEGFFYAGETFDSTDWLYTDDNGYTSPVRGQYGPRFIRIKGDKNLPVGIHGTCAPWALGRRCSHGCVRIHNDNILELVKYVQPNMPIIINPGPKDMWVNESEGREIPVITIDDNPVVAKPHTIARPEESNPAVATDTLPEQPQMIEEDSTEKTQPQPSEVEETPDEDEADSLENNL</sequence>
<evidence type="ECO:0000259" key="11">
    <source>
        <dbReference type="PROSITE" id="PS52029"/>
    </source>
</evidence>
<evidence type="ECO:0000256" key="9">
    <source>
        <dbReference type="PROSITE-ProRule" id="PRU01373"/>
    </source>
</evidence>
<keyword evidence="7 9" id="KW-0573">Peptidoglycan synthesis</keyword>
<evidence type="ECO:0000256" key="4">
    <source>
        <dbReference type="ARBA" id="ARBA00022679"/>
    </source>
</evidence>
<dbReference type="GO" id="GO:0071555">
    <property type="term" value="P:cell wall organization"/>
    <property type="evidence" value="ECO:0007669"/>
    <property type="project" value="UniProtKB-UniRule"/>
</dbReference>
<dbReference type="PROSITE" id="PS52029">
    <property type="entry name" value="LD_TPASE"/>
    <property type="match status" value="1"/>
</dbReference>
<feature type="domain" description="L,D-TPase catalytic" evidence="11">
    <location>
        <begin position="100"/>
        <end position="233"/>
    </location>
</feature>
<comment type="similarity">
    <text evidence="2">Belongs to the YkuD family.</text>
</comment>
<comment type="caution">
    <text evidence="12">The sequence shown here is derived from an EMBL/GenBank/DDBJ whole genome shotgun (WGS) entry which is preliminary data.</text>
</comment>
<evidence type="ECO:0000256" key="2">
    <source>
        <dbReference type="ARBA" id="ARBA00005992"/>
    </source>
</evidence>
<dbReference type="GO" id="GO:0018104">
    <property type="term" value="P:peptidoglycan-protein cross-linking"/>
    <property type="evidence" value="ECO:0007669"/>
    <property type="project" value="TreeGrafter"/>
</dbReference>
<keyword evidence="13" id="KW-1185">Reference proteome</keyword>
<dbReference type="eggNOG" id="COG1376">
    <property type="taxonomic scope" value="Bacteria"/>
</dbReference>
<dbReference type="InterPro" id="IPR005490">
    <property type="entry name" value="LD_TPept_cat_dom"/>
</dbReference>
<dbReference type="PANTHER" id="PTHR30582:SF24">
    <property type="entry name" value="L,D-TRANSPEPTIDASE ERFK_SRFK-RELATED"/>
    <property type="match status" value="1"/>
</dbReference>
<evidence type="ECO:0000313" key="12">
    <source>
        <dbReference type="EMBL" id="EEN82594.1"/>
    </source>
</evidence>
<dbReference type="EMBL" id="ACNN01000024">
    <property type="protein sequence ID" value="EEN82594.1"/>
    <property type="molecule type" value="Genomic_DNA"/>
</dbReference>
<protein>
    <submittedName>
        <fullName evidence="12">ErfK/YbiS/YcfS/YnhG</fullName>
    </submittedName>
</protein>
<dbReference type="GO" id="GO:0016757">
    <property type="term" value="F:glycosyltransferase activity"/>
    <property type="evidence" value="ECO:0007669"/>
    <property type="project" value="UniProtKB-KW"/>
</dbReference>
<evidence type="ECO:0000256" key="10">
    <source>
        <dbReference type="SAM" id="MobiDB-lite"/>
    </source>
</evidence>
<dbReference type="GO" id="GO:0008360">
    <property type="term" value="P:regulation of cell shape"/>
    <property type="evidence" value="ECO:0007669"/>
    <property type="project" value="UniProtKB-UniRule"/>
</dbReference>
<dbReference type="STRING" id="553175.POREN0001_1490"/>